<reference evidence="10 11" key="1">
    <citation type="submission" date="2016-12" db="EMBL/GenBank/DDBJ databases">
        <title>The draft genome sequence of Actinophytocola xinjiangensis.</title>
        <authorList>
            <person name="Wang W."/>
            <person name="Yuan L."/>
        </authorList>
    </citation>
    <scope>NUCLEOTIDE SEQUENCE [LARGE SCALE GENOMIC DNA]</scope>
    <source>
        <strain evidence="10 11">CGMCC 4.4663</strain>
    </source>
</reference>
<dbReference type="Gene3D" id="3.40.50.200">
    <property type="entry name" value="Peptidase S8/S53 domain"/>
    <property type="match status" value="1"/>
</dbReference>
<dbReference type="OrthoDB" id="9813435at2"/>
<dbReference type="Gene3D" id="2.60.40.10">
    <property type="entry name" value="Immunoglobulins"/>
    <property type="match status" value="1"/>
</dbReference>
<feature type="active site" description="Charge relay system" evidence="5 6">
    <location>
        <position position="239"/>
    </location>
</feature>
<keyword evidence="2 6" id="KW-0645">Protease</keyword>
<evidence type="ECO:0000313" key="11">
    <source>
        <dbReference type="Proteomes" id="UP000185696"/>
    </source>
</evidence>
<evidence type="ECO:0000256" key="6">
    <source>
        <dbReference type="PROSITE-ProRule" id="PRU01240"/>
    </source>
</evidence>
<sequence>MPARGFRRRSAALFGCFAIIAGGMLAGAVAAPPAAAAPPSPASPAPAGVVTLITGDVVTVAGDRVSVRRVAGTREVVTLRMGADVYVVPDQVEHLVPDVLDLELFNVTGLVGMGYADAERDTLPVIVRGAAPLARTAGARALPSIGATALDLPKGATPLRTFGATGKVWLDRRVEASELDWNLTGIGAPEVWAGGLSGAGVDVAVLDTGVDATHPDLAGRIAAEADFTGAGDPVDGHGHGTHVASIVGGSGAGADGARRGVAHGARLLSGKVLDNEGSGQLSWVIAGMEWAAGQGADIVNLSLGARATGADDPVTLALDALTESTGTLFVVAAGNSGPGQLSIESPGTAANALTVGATTRAGRVARFSSWGPTVDSYRAKPDLGAPGDGIVGAALGGGYTEASGTSQATPHVAGAAALLRELHPDWDWRRIKSALVSTADPKWGERPMIDGEGAGVLDLPGATTETLALSVPSIDFGYLRYPEGREPRSLEVTLTNTGTTAESVTASDFAYDGLDTRAPDDLVTIVPPTLDVAPGASATFTVTVTPRNAEPGRYVGAVTLDRVDREPMVMPLAFYAEAPRADLRLTVLNRRGEPDAGGTVWLGNVEEIHPTTGGGFTIVQLDENGQGTARLVPGPISVLTTIETPAAGDAPATVTLAGEPEVMLTQDRDYTVDARRAKKLEPATVTGKSTTVAVAAVHYAHHDEANTGSIGEAFPVTAEEIAQGRVFLQPTTRKPRYGRTALHTQWELDGTGRDRGERFELLLGQDVVPDPPAYRTSTRELARLDSDLRTAGPGEQEYVGSWEMLGSLYPGFGFYRPETAPQRRTEWVSARPDAQWTQCVAGPRWLLTQCSPPTSYRAGSRHAPVWFRAMTPGVFQGSHDRTRMDLLVGLTDGEHRGNPDPAAMGETSLRLFRDGVEQPAAFPGSSWFDIDSPERAEFRLEHTARPTGALRLGSRIDTTWTFPSAAPTNPDQWATDPKLLAVHQQPPTDAQGRLAARVPLVMGARLISNHNPLLPITTERGSLRLWTSTDQGRRWERALVLPMPDGTFLVAALISPRSGQAVSVRVEGSGEQGRSISQTIVDAYPVR</sequence>
<dbReference type="InterPro" id="IPR000209">
    <property type="entry name" value="Peptidase_S8/S53_dom"/>
</dbReference>
<dbReference type="InterPro" id="IPR023827">
    <property type="entry name" value="Peptidase_S8_Asp-AS"/>
</dbReference>
<feature type="active site" description="Charge relay system" evidence="5 6">
    <location>
        <position position="406"/>
    </location>
</feature>
<evidence type="ECO:0000256" key="7">
    <source>
        <dbReference type="RuleBase" id="RU003355"/>
    </source>
</evidence>
<evidence type="ECO:0000256" key="2">
    <source>
        <dbReference type="ARBA" id="ARBA00022670"/>
    </source>
</evidence>
<dbReference type="PANTHER" id="PTHR43806">
    <property type="entry name" value="PEPTIDASE S8"/>
    <property type="match status" value="1"/>
</dbReference>
<feature type="active site" description="Charge relay system" evidence="5 6">
    <location>
        <position position="207"/>
    </location>
</feature>
<dbReference type="PROSITE" id="PS51892">
    <property type="entry name" value="SUBTILASE"/>
    <property type="match status" value="1"/>
</dbReference>
<keyword evidence="8" id="KW-0732">Signal</keyword>
<evidence type="ECO:0000256" key="4">
    <source>
        <dbReference type="ARBA" id="ARBA00022825"/>
    </source>
</evidence>
<feature type="domain" description="Peptidase S8/S53" evidence="9">
    <location>
        <begin position="198"/>
        <end position="442"/>
    </location>
</feature>
<name>A0A7Z0WER0_9PSEU</name>
<dbReference type="SUPFAM" id="SSF52743">
    <property type="entry name" value="Subtilisin-like"/>
    <property type="match status" value="1"/>
</dbReference>
<keyword evidence="4 6" id="KW-0720">Serine protease</keyword>
<dbReference type="Pfam" id="PF00082">
    <property type="entry name" value="Peptidase_S8"/>
    <property type="match status" value="1"/>
</dbReference>
<feature type="signal peptide" evidence="8">
    <location>
        <begin position="1"/>
        <end position="36"/>
    </location>
</feature>
<dbReference type="GO" id="GO:0006508">
    <property type="term" value="P:proteolysis"/>
    <property type="evidence" value="ECO:0007669"/>
    <property type="project" value="UniProtKB-KW"/>
</dbReference>
<dbReference type="PROSITE" id="PS00137">
    <property type="entry name" value="SUBTILASE_HIS"/>
    <property type="match status" value="1"/>
</dbReference>
<comment type="similarity">
    <text evidence="1 6 7">Belongs to the peptidase S8 family.</text>
</comment>
<dbReference type="PROSITE" id="PS00138">
    <property type="entry name" value="SUBTILASE_SER"/>
    <property type="match status" value="1"/>
</dbReference>
<dbReference type="InterPro" id="IPR013783">
    <property type="entry name" value="Ig-like_fold"/>
</dbReference>
<comment type="caution">
    <text evidence="10">The sequence shown here is derived from an EMBL/GenBank/DDBJ whole genome shotgun (WGS) entry which is preliminary data.</text>
</comment>
<dbReference type="Proteomes" id="UP000185696">
    <property type="component" value="Unassembled WGS sequence"/>
</dbReference>
<dbReference type="InterPro" id="IPR036852">
    <property type="entry name" value="Peptidase_S8/S53_dom_sf"/>
</dbReference>
<accession>A0A7Z0WER0</accession>
<feature type="chain" id="PRO_5031284163" description="Peptidase S8/S53 domain-containing protein" evidence="8">
    <location>
        <begin position="37"/>
        <end position="1087"/>
    </location>
</feature>
<dbReference type="PRINTS" id="PR00723">
    <property type="entry name" value="SUBTILISIN"/>
</dbReference>
<dbReference type="EMBL" id="MSIF01000027">
    <property type="protein sequence ID" value="OLF05618.1"/>
    <property type="molecule type" value="Genomic_DNA"/>
</dbReference>
<gene>
    <name evidence="10" type="ORF">BLA60_35695</name>
</gene>
<dbReference type="InterPro" id="IPR050131">
    <property type="entry name" value="Peptidase_S8_subtilisin-like"/>
</dbReference>
<dbReference type="InterPro" id="IPR015500">
    <property type="entry name" value="Peptidase_S8_subtilisin-rel"/>
</dbReference>
<evidence type="ECO:0000256" key="8">
    <source>
        <dbReference type="SAM" id="SignalP"/>
    </source>
</evidence>
<keyword evidence="3 6" id="KW-0378">Hydrolase</keyword>
<proteinExistence type="inferred from homology"/>
<dbReference type="AlphaFoldDB" id="A0A7Z0WER0"/>
<evidence type="ECO:0000256" key="3">
    <source>
        <dbReference type="ARBA" id="ARBA00022801"/>
    </source>
</evidence>
<organism evidence="10 11">
    <name type="scientific">Actinophytocola xinjiangensis</name>
    <dbReference type="NCBI Taxonomy" id="485602"/>
    <lineage>
        <taxon>Bacteria</taxon>
        <taxon>Bacillati</taxon>
        <taxon>Actinomycetota</taxon>
        <taxon>Actinomycetes</taxon>
        <taxon>Pseudonocardiales</taxon>
        <taxon>Pseudonocardiaceae</taxon>
    </lineage>
</organism>
<evidence type="ECO:0000256" key="5">
    <source>
        <dbReference type="PIRSR" id="PIRSR615500-1"/>
    </source>
</evidence>
<dbReference type="InterPro" id="IPR022398">
    <property type="entry name" value="Peptidase_S8_His-AS"/>
</dbReference>
<dbReference type="GO" id="GO:0004252">
    <property type="term" value="F:serine-type endopeptidase activity"/>
    <property type="evidence" value="ECO:0007669"/>
    <property type="project" value="UniProtKB-UniRule"/>
</dbReference>
<evidence type="ECO:0000259" key="9">
    <source>
        <dbReference type="Pfam" id="PF00082"/>
    </source>
</evidence>
<evidence type="ECO:0000256" key="1">
    <source>
        <dbReference type="ARBA" id="ARBA00011073"/>
    </source>
</evidence>
<keyword evidence="11" id="KW-1185">Reference proteome</keyword>
<dbReference type="PROSITE" id="PS00136">
    <property type="entry name" value="SUBTILASE_ASP"/>
    <property type="match status" value="1"/>
</dbReference>
<protein>
    <recommendedName>
        <fullName evidence="9">Peptidase S8/S53 domain-containing protein</fullName>
    </recommendedName>
</protein>
<dbReference type="RefSeq" id="WP_075137486.1">
    <property type="nucleotide sequence ID" value="NZ_MSIF01000027.1"/>
</dbReference>
<dbReference type="PANTHER" id="PTHR43806:SF11">
    <property type="entry name" value="CEREVISIN-RELATED"/>
    <property type="match status" value="1"/>
</dbReference>
<dbReference type="GO" id="GO:0005975">
    <property type="term" value="P:carbohydrate metabolic process"/>
    <property type="evidence" value="ECO:0007669"/>
    <property type="project" value="UniProtKB-ARBA"/>
</dbReference>
<dbReference type="InterPro" id="IPR023828">
    <property type="entry name" value="Peptidase_S8_Ser-AS"/>
</dbReference>
<evidence type="ECO:0000313" key="10">
    <source>
        <dbReference type="EMBL" id="OLF05618.1"/>
    </source>
</evidence>